<name>A0ABD5MSZ5_9EURY</name>
<dbReference type="Gene3D" id="3.10.28.10">
    <property type="entry name" value="Homing endonucleases"/>
    <property type="match status" value="1"/>
</dbReference>
<sequence length="405" mass="45760">MDTITEHGVTPTESGRSGGLAAGTNVLGADGSCPVDQLVRGDRIYTMEPLSRTMKLKRVVDVDRIEPAAAVDIDAQRARLRLAPGQYVPFVTDDIDLVRYQRADRLDERHRYRFISEWTPLGRSRTEVVDLTDHATEYEIVAQYDGSHGHSFRAALPAGCEPKRRHKQVGYAFDPATFDTYREAIDAESTALGIRTGAKERPRPYRFAGDDFIQLLGWLVTEGSIYTGSDRNSASVKIAQETPRYRDTIRRLLDRLGIAYREDDRSFRIGSNCYGRIFSRLCGSDSRSKRLPSLVWDCSPAQKRLLLETLLAGDGNEKRTYYTVSDRLAGHVLRLCVETGVTPAYHRRDDWRVYCRHVPSGFEEPTHCSWVDATRPYYRIVVEDYPLVLAGRSGTFQWLAAAGVE</sequence>
<reference evidence="3" key="1">
    <citation type="submission" date="2024-09" db="EMBL/GenBank/DDBJ databases">
        <authorList>
            <person name="Sun Q."/>
        </authorList>
    </citation>
    <scope>NUCLEOTIDE SEQUENCE [LARGE SCALE GENOMIC DNA]</scope>
    <source>
        <strain evidence="3">JCM 31273</strain>
    </source>
</reference>
<dbReference type="GeneID" id="67211552"/>
<comment type="caution">
    <text evidence="3">The sequence shown here is derived from an EMBL/GenBank/DDBJ whole genome shotgun (WGS) entry which is preliminary data.</text>
</comment>
<gene>
    <name evidence="3" type="ORF">ACFFOL_15500</name>
</gene>
<dbReference type="Proteomes" id="UP001589595">
    <property type="component" value="Unassembled WGS sequence"/>
</dbReference>
<dbReference type="EMBL" id="JBHMAJ010000010">
    <property type="protein sequence ID" value="MFB9825575.1"/>
    <property type="molecule type" value="Genomic_DNA"/>
</dbReference>
<dbReference type="InterPro" id="IPR027434">
    <property type="entry name" value="Homing_endonucl"/>
</dbReference>
<keyword evidence="4" id="KW-1185">Reference proteome</keyword>
<organism evidence="3 4">
    <name type="scientific">Halobaculum roseum</name>
    <dbReference type="NCBI Taxonomy" id="2175149"/>
    <lineage>
        <taxon>Archaea</taxon>
        <taxon>Methanobacteriati</taxon>
        <taxon>Methanobacteriota</taxon>
        <taxon>Stenosarchaea group</taxon>
        <taxon>Halobacteria</taxon>
        <taxon>Halobacteriales</taxon>
        <taxon>Haloferacaceae</taxon>
        <taxon>Halobaculum</taxon>
    </lineage>
</organism>
<dbReference type="PROSITE" id="PS50819">
    <property type="entry name" value="INTEIN_ENDONUCLEASE"/>
    <property type="match status" value="1"/>
</dbReference>
<dbReference type="RefSeq" id="WP_222921422.1">
    <property type="nucleotide sequence ID" value="NZ_CP082286.1"/>
</dbReference>
<feature type="region of interest" description="Disordered" evidence="1">
    <location>
        <begin position="1"/>
        <end position="22"/>
    </location>
</feature>
<dbReference type="Pfam" id="PF14528">
    <property type="entry name" value="LAGLIDADG_3"/>
    <property type="match status" value="1"/>
</dbReference>
<dbReference type="InterPro" id="IPR004042">
    <property type="entry name" value="Intein_endonuc_central"/>
</dbReference>
<proteinExistence type="predicted"/>
<evidence type="ECO:0000313" key="4">
    <source>
        <dbReference type="Proteomes" id="UP001589595"/>
    </source>
</evidence>
<feature type="domain" description="DOD-type homing endonuclease" evidence="2">
    <location>
        <begin position="215"/>
        <end position="341"/>
    </location>
</feature>
<keyword evidence="3" id="KW-0540">Nuclease</keyword>
<dbReference type="AlphaFoldDB" id="A0ABD5MSZ5"/>
<protein>
    <submittedName>
        <fullName evidence="3">LAGLIDADG family homing endonuclease</fullName>
    </submittedName>
</protein>
<accession>A0ABD5MSZ5</accession>
<dbReference type="InterPro" id="IPR004860">
    <property type="entry name" value="LAGLIDADG_dom"/>
</dbReference>
<keyword evidence="3" id="KW-0378">Hydrolase</keyword>
<evidence type="ECO:0000313" key="3">
    <source>
        <dbReference type="EMBL" id="MFB9825575.1"/>
    </source>
</evidence>
<keyword evidence="3" id="KW-0255">Endonuclease</keyword>
<dbReference type="GO" id="GO:0004519">
    <property type="term" value="F:endonuclease activity"/>
    <property type="evidence" value="ECO:0007669"/>
    <property type="project" value="UniProtKB-KW"/>
</dbReference>
<evidence type="ECO:0000256" key="1">
    <source>
        <dbReference type="SAM" id="MobiDB-lite"/>
    </source>
</evidence>
<evidence type="ECO:0000259" key="2">
    <source>
        <dbReference type="PROSITE" id="PS50819"/>
    </source>
</evidence>